<keyword evidence="1" id="KW-0472">Membrane</keyword>
<name>A0A2K2CLU2_BRADI</name>
<reference evidence="2" key="2">
    <citation type="submission" date="2017-06" db="EMBL/GenBank/DDBJ databases">
        <title>WGS assembly of Brachypodium distachyon.</title>
        <authorList>
            <consortium name="The International Brachypodium Initiative"/>
            <person name="Lucas S."/>
            <person name="Harmon-Smith M."/>
            <person name="Lail K."/>
            <person name="Tice H."/>
            <person name="Grimwood J."/>
            <person name="Bruce D."/>
            <person name="Barry K."/>
            <person name="Shu S."/>
            <person name="Lindquist E."/>
            <person name="Wang M."/>
            <person name="Pitluck S."/>
            <person name="Vogel J.P."/>
            <person name="Garvin D.F."/>
            <person name="Mockler T.C."/>
            <person name="Schmutz J."/>
            <person name="Rokhsar D."/>
            <person name="Bevan M.W."/>
        </authorList>
    </citation>
    <scope>NUCLEOTIDE SEQUENCE</scope>
    <source>
        <strain evidence="2">Bd21</strain>
    </source>
</reference>
<accession>A0A2K2CLU2</accession>
<dbReference type="InParanoid" id="A0A2K2CLU2"/>
<keyword evidence="1" id="KW-1133">Transmembrane helix</keyword>
<reference evidence="3" key="3">
    <citation type="submission" date="2018-08" db="UniProtKB">
        <authorList>
            <consortium name="EnsemblPlants"/>
        </authorList>
    </citation>
    <scope>IDENTIFICATION</scope>
    <source>
        <strain evidence="3">cv. Bd21</strain>
    </source>
</reference>
<sequence length="80" mass="9435">MSFLSQHTTYTCHSYKRHIMHIYTCTPTQATNICKLYWLHLTWTCAVLFMWHALAHYRSTSLTINVDNLDEINGINKKTT</sequence>
<protein>
    <submittedName>
        <fullName evidence="2 3">Uncharacterized protein</fullName>
    </submittedName>
</protein>
<evidence type="ECO:0000313" key="4">
    <source>
        <dbReference type="Proteomes" id="UP000008810"/>
    </source>
</evidence>
<dbReference type="Gramene" id="PNT62997">
    <property type="protein sequence ID" value="PNT62997"/>
    <property type="gene ID" value="BRADI_4g10373v3"/>
</dbReference>
<evidence type="ECO:0000313" key="3">
    <source>
        <dbReference type="EnsemblPlants" id="PNT62997"/>
    </source>
</evidence>
<organism evidence="2">
    <name type="scientific">Brachypodium distachyon</name>
    <name type="common">Purple false brome</name>
    <name type="synonym">Trachynia distachya</name>
    <dbReference type="NCBI Taxonomy" id="15368"/>
    <lineage>
        <taxon>Eukaryota</taxon>
        <taxon>Viridiplantae</taxon>
        <taxon>Streptophyta</taxon>
        <taxon>Embryophyta</taxon>
        <taxon>Tracheophyta</taxon>
        <taxon>Spermatophyta</taxon>
        <taxon>Magnoliopsida</taxon>
        <taxon>Liliopsida</taxon>
        <taxon>Poales</taxon>
        <taxon>Poaceae</taxon>
        <taxon>BOP clade</taxon>
        <taxon>Pooideae</taxon>
        <taxon>Stipodae</taxon>
        <taxon>Brachypodieae</taxon>
        <taxon>Brachypodium</taxon>
    </lineage>
</organism>
<dbReference type="EMBL" id="CM000883">
    <property type="protein sequence ID" value="PNT62997.1"/>
    <property type="molecule type" value="Genomic_DNA"/>
</dbReference>
<feature type="transmembrane region" description="Helical" evidence="1">
    <location>
        <begin position="36"/>
        <end position="54"/>
    </location>
</feature>
<dbReference type="EnsemblPlants" id="PNT62997">
    <property type="protein sequence ID" value="PNT62997"/>
    <property type="gene ID" value="BRADI_4g10373v3"/>
</dbReference>
<dbReference type="Proteomes" id="UP000008810">
    <property type="component" value="Chromosome 4"/>
</dbReference>
<gene>
    <name evidence="2" type="ORF">BRADI_4g10373v3</name>
</gene>
<reference evidence="2 3" key="1">
    <citation type="journal article" date="2010" name="Nature">
        <title>Genome sequencing and analysis of the model grass Brachypodium distachyon.</title>
        <authorList>
            <consortium name="International Brachypodium Initiative"/>
        </authorList>
    </citation>
    <scope>NUCLEOTIDE SEQUENCE [LARGE SCALE GENOMIC DNA]</scope>
    <source>
        <strain evidence="2 3">Bd21</strain>
    </source>
</reference>
<evidence type="ECO:0000313" key="2">
    <source>
        <dbReference type="EMBL" id="PNT62997.1"/>
    </source>
</evidence>
<keyword evidence="4" id="KW-1185">Reference proteome</keyword>
<dbReference type="AlphaFoldDB" id="A0A2K2CLU2"/>
<keyword evidence="1" id="KW-0812">Transmembrane</keyword>
<proteinExistence type="predicted"/>
<evidence type="ECO:0000256" key="1">
    <source>
        <dbReference type="SAM" id="Phobius"/>
    </source>
</evidence>